<dbReference type="Proteomes" id="UP000054321">
    <property type="component" value="Unassembled WGS sequence"/>
</dbReference>
<gene>
    <name evidence="2" type="ORF">OIDMADRAFT_192504</name>
</gene>
<dbReference type="InParanoid" id="A0A0C3DSA3"/>
<dbReference type="HOGENOM" id="CLU_069253_0_1_1"/>
<dbReference type="PANTHER" id="PTHR13887:SF41">
    <property type="entry name" value="THIOREDOXIN SUPERFAMILY PROTEIN"/>
    <property type="match status" value="1"/>
</dbReference>
<name>A0A0C3DSA3_OIDMZ</name>
<proteinExistence type="predicted"/>
<evidence type="ECO:0000313" key="2">
    <source>
        <dbReference type="EMBL" id="KIN04943.1"/>
    </source>
</evidence>
<evidence type="ECO:0000259" key="1">
    <source>
        <dbReference type="Pfam" id="PF01323"/>
    </source>
</evidence>
<dbReference type="Gene3D" id="3.40.30.10">
    <property type="entry name" value="Glutaredoxin"/>
    <property type="match status" value="1"/>
</dbReference>
<dbReference type="STRING" id="913774.A0A0C3DSA3"/>
<dbReference type="PANTHER" id="PTHR13887">
    <property type="entry name" value="GLUTATHIONE S-TRANSFERASE KAPPA"/>
    <property type="match status" value="1"/>
</dbReference>
<accession>A0A0C3DSA3</accession>
<sequence length="227" mass="25522">MTKFKIVAVSDTVCPWCYVGKQKLELAIKSYKELHPGANDEFSTTWMPFYLNPDSPRAGIDKQKYFRAKYGEERAELIFERLSQAGREVGINFKWGGKTGNTRDSHRLIQLAKSKSPVLETRIVEELFAAYFEQEGDITSHEVLKVAALRAGLQESEVDEWLTSDKGGKAVDEEVAEAQKNQISGVPNFTIQGKYEVGGAQEPEVFVRLFEKIKAAESSKAVVDCKY</sequence>
<dbReference type="OrthoDB" id="1930760at2759"/>
<feature type="domain" description="DSBA-like thioredoxin" evidence="1">
    <location>
        <begin position="6"/>
        <end position="208"/>
    </location>
</feature>
<keyword evidence="3" id="KW-1185">Reference proteome</keyword>
<evidence type="ECO:0000313" key="3">
    <source>
        <dbReference type="Proteomes" id="UP000054321"/>
    </source>
</evidence>
<dbReference type="GO" id="GO:0016491">
    <property type="term" value="F:oxidoreductase activity"/>
    <property type="evidence" value="ECO:0007669"/>
    <property type="project" value="InterPro"/>
</dbReference>
<dbReference type="Pfam" id="PF01323">
    <property type="entry name" value="DSBA"/>
    <property type="match status" value="1"/>
</dbReference>
<dbReference type="InterPro" id="IPR036249">
    <property type="entry name" value="Thioredoxin-like_sf"/>
</dbReference>
<dbReference type="InterPro" id="IPR001853">
    <property type="entry name" value="DSBA-like_thioredoxin_dom"/>
</dbReference>
<reference evidence="2 3" key="1">
    <citation type="submission" date="2014-04" db="EMBL/GenBank/DDBJ databases">
        <authorList>
            <consortium name="DOE Joint Genome Institute"/>
            <person name="Kuo A."/>
            <person name="Martino E."/>
            <person name="Perotto S."/>
            <person name="Kohler A."/>
            <person name="Nagy L.G."/>
            <person name="Floudas D."/>
            <person name="Copeland A."/>
            <person name="Barry K.W."/>
            <person name="Cichocki N."/>
            <person name="Veneault-Fourrey C."/>
            <person name="LaButti K."/>
            <person name="Lindquist E.A."/>
            <person name="Lipzen A."/>
            <person name="Lundell T."/>
            <person name="Morin E."/>
            <person name="Murat C."/>
            <person name="Sun H."/>
            <person name="Tunlid A."/>
            <person name="Henrissat B."/>
            <person name="Grigoriev I.V."/>
            <person name="Hibbett D.S."/>
            <person name="Martin F."/>
            <person name="Nordberg H.P."/>
            <person name="Cantor M.N."/>
            <person name="Hua S.X."/>
        </authorList>
    </citation>
    <scope>NUCLEOTIDE SEQUENCE [LARGE SCALE GENOMIC DNA]</scope>
    <source>
        <strain evidence="2 3">Zn</strain>
    </source>
</reference>
<reference evidence="3" key="2">
    <citation type="submission" date="2015-01" db="EMBL/GenBank/DDBJ databases">
        <title>Evolutionary Origins and Diversification of the Mycorrhizal Mutualists.</title>
        <authorList>
            <consortium name="DOE Joint Genome Institute"/>
            <consortium name="Mycorrhizal Genomics Consortium"/>
            <person name="Kohler A."/>
            <person name="Kuo A."/>
            <person name="Nagy L.G."/>
            <person name="Floudas D."/>
            <person name="Copeland A."/>
            <person name="Barry K.W."/>
            <person name="Cichocki N."/>
            <person name="Veneault-Fourrey C."/>
            <person name="LaButti K."/>
            <person name="Lindquist E.A."/>
            <person name="Lipzen A."/>
            <person name="Lundell T."/>
            <person name="Morin E."/>
            <person name="Murat C."/>
            <person name="Riley R."/>
            <person name="Ohm R."/>
            <person name="Sun H."/>
            <person name="Tunlid A."/>
            <person name="Henrissat B."/>
            <person name="Grigoriev I.V."/>
            <person name="Hibbett D.S."/>
            <person name="Martin F."/>
        </authorList>
    </citation>
    <scope>NUCLEOTIDE SEQUENCE [LARGE SCALE GENOMIC DNA]</scope>
    <source>
        <strain evidence="3">Zn</strain>
    </source>
</reference>
<dbReference type="CDD" id="cd03024">
    <property type="entry name" value="DsbA_FrnE"/>
    <property type="match status" value="1"/>
</dbReference>
<organism evidence="2 3">
    <name type="scientific">Oidiodendron maius (strain Zn)</name>
    <dbReference type="NCBI Taxonomy" id="913774"/>
    <lineage>
        <taxon>Eukaryota</taxon>
        <taxon>Fungi</taxon>
        <taxon>Dikarya</taxon>
        <taxon>Ascomycota</taxon>
        <taxon>Pezizomycotina</taxon>
        <taxon>Leotiomycetes</taxon>
        <taxon>Leotiomycetes incertae sedis</taxon>
        <taxon>Myxotrichaceae</taxon>
        <taxon>Oidiodendron</taxon>
    </lineage>
</organism>
<dbReference type="EMBL" id="KN832872">
    <property type="protein sequence ID" value="KIN04943.1"/>
    <property type="molecule type" value="Genomic_DNA"/>
</dbReference>
<dbReference type="AlphaFoldDB" id="A0A0C3DSA3"/>
<protein>
    <recommendedName>
        <fullName evidence="1">DSBA-like thioredoxin domain-containing protein</fullName>
    </recommendedName>
</protein>
<dbReference type="SUPFAM" id="SSF52833">
    <property type="entry name" value="Thioredoxin-like"/>
    <property type="match status" value="1"/>
</dbReference>